<keyword evidence="5" id="KW-0472">Membrane</keyword>
<keyword evidence="4" id="KW-0808">Transferase</keyword>
<evidence type="ECO:0000256" key="5">
    <source>
        <dbReference type="ARBA" id="ARBA00023136"/>
    </source>
</evidence>
<keyword evidence="2" id="KW-1003">Cell membrane</keyword>
<dbReference type="Pfam" id="PF03279">
    <property type="entry name" value="Lip_A_acyltrans"/>
    <property type="match status" value="1"/>
</dbReference>
<name>A0ABP7MQN2_9GAMM</name>
<dbReference type="EMBL" id="BAAAZU010000011">
    <property type="protein sequence ID" value="GAA3926484.1"/>
    <property type="molecule type" value="Genomic_DNA"/>
</dbReference>
<dbReference type="InterPro" id="IPR004960">
    <property type="entry name" value="LipA_acyltrans"/>
</dbReference>
<evidence type="ECO:0000256" key="7">
    <source>
        <dbReference type="SAM" id="MobiDB-lite"/>
    </source>
</evidence>
<comment type="subcellular location">
    <subcellularLocation>
        <location evidence="1">Cell inner membrane</location>
    </subcellularLocation>
</comment>
<evidence type="ECO:0000256" key="2">
    <source>
        <dbReference type="ARBA" id="ARBA00022475"/>
    </source>
</evidence>
<dbReference type="Proteomes" id="UP001501727">
    <property type="component" value="Unassembled WGS sequence"/>
</dbReference>
<organism evidence="8 9">
    <name type="scientific">Luteimonas lutimaris</name>
    <dbReference type="NCBI Taxonomy" id="698645"/>
    <lineage>
        <taxon>Bacteria</taxon>
        <taxon>Pseudomonadati</taxon>
        <taxon>Pseudomonadota</taxon>
        <taxon>Gammaproteobacteria</taxon>
        <taxon>Lysobacterales</taxon>
        <taxon>Lysobacteraceae</taxon>
        <taxon>Luteimonas</taxon>
    </lineage>
</organism>
<dbReference type="CDD" id="cd07984">
    <property type="entry name" value="LPLAT_LABLAT-like"/>
    <property type="match status" value="1"/>
</dbReference>
<evidence type="ECO:0000313" key="9">
    <source>
        <dbReference type="Proteomes" id="UP001501727"/>
    </source>
</evidence>
<dbReference type="InterPro" id="IPR014548">
    <property type="entry name" value="Ac_Trasf"/>
</dbReference>
<evidence type="ECO:0000313" key="8">
    <source>
        <dbReference type="EMBL" id="GAA3926484.1"/>
    </source>
</evidence>
<proteinExistence type="predicted"/>
<feature type="compositionally biased region" description="Low complexity" evidence="7">
    <location>
        <begin position="310"/>
        <end position="322"/>
    </location>
</feature>
<feature type="region of interest" description="Disordered" evidence="7">
    <location>
        <begin position="306"/>
        <end position="333"/>
    </location>
</feature>
<comment type="caution">
    <text evidence="8">The sequence shown here is derived from an EMBL/GenBank/DDBJ whole genome shotgun (WGS) entry which is preliminary data.</text>
</comment>
<keyword evidence="6 8" id="KW-0012">Acyltransferase</keyword>
<dbReference type="PIRSF" id="PIRSF028561">
    <property type="entry name" value="Ac_Trasf"/>
    <property type="match status" value="1"/>
</dbReference>
<evidence type="ECO:0000256" key="1">
    <source>
        <dbReference type="ARBA" id="ARBA00004533"/>
    </source>
</evidence>
<dbReference type="RefSeq" id="WP_344759929.1">
    <property type="nucleotide sequence ID" value="NZ_BAAAZU010000011.1"/>
</dbReference>
<gene>
    <name evidence="8" type="ORF">GCM10022229_20800</name>
</gene>
<keyword evidence="3" id="KW-0997">Cell inner membrane</keyword>
<evidence type="ECO:0000256" key="4">
    <source>
        <dbReference type="ARBA" id="ARBA00022679"/>
    </source>
</evidence>
<feature type="compositionally biased region" description="Gly residues" evidence="7">
    <location>
        <begin position="323"/>
        <end position="333"/>
    </location>
</feature>
<reference evidence="9" key="1">
    <citation type="journal article" date="2019" name="Int. J. Syst. Evol. Microbiol.">
        <title>The Global Catalogue of Microorganisms (GCM) 10K type strain sequencing project: providing services to taxonomists for standard genome sequencing and annotation.</title>
        <authorList>
            <consortium name="The Broad Institute Genomics Platform"/>
            <consortium name="The Broad Institute Genome Sequencing Center for Infectious Disease"/>
            <person name="Wu L."/>
            <person name="Ma J."/>
        </authorList>
    </citation>
    <scope>NUCLEOTIDE SEQUENCE [LARGE SCALE GENOMIC DNA]</scope>
    <source>
        <strain evidence="9">JCM 16916</strain>
    </source>
</reference>
<accession>A0ABP7MQN2</accession>
<evidence type="ECO:0000256" key="3">
    <source>
        <dbReference type="ARBA" id="ARBA00022519"/>
    </source>
</evidence>
<keyword evidence="9" id="KW-1185">Reference proteome</keyword>
<evidence type="ECO:0000256" key="6">
    <source>
        <dbReference type="ARBA" id="ARBA00023315"/>
    </source>
</evidence>
<sequence length="333" mass="36391">MNAGDWKQRREGGGWFAIWLIRGIGRHGGRALARLCLYPITAYFLLRRIDERRDSRTSLSRILGRPATLGDVARHIHTFAATILDRVFLLSGEIERFDVAVHGVDQLHAQLDRGQGVLLFGSHLGSFEVLRVIARKRPDYRIRVVLDKAHNPAMTQLLDALSPEIAAGVIDASQDGPSLMLAIKQAADEGALVALLVDRTQPGAPTQPALFFGAPAQFPVAPWLIAAVLKVPVSLAFGLYRGGNRYDLLFESFADEGLDLPRAQRATRIAALIQRYAGRLEHHVRQAPYNWFNFYDFWNVHEQPQPAPEGAADAAGGAAAGRDGNGLGRAAGG</sequence>
<dbReference type="GO" id="GO:0016746">
    <property type="term" value="F:acyltransferase activity"/>
    <property type="evidence" value="ECO:0007669"/>
    <property type="project" value="UniProtKB-KW"/>
</dbReference>
<dbReference type="PANTHER" id="PTHR30606:SF9">
    <property type="entry name" value="LIPID A BIOSYNTHESIS LAUROYLTRANSFERASE"/>
    <property type="match status" value="1"/>
</dbReference>
<protein>
    <submittedName>
        <fullName evidence="8">Acyltransferase</fullName>
    </submittedName>
</protein>
<dbReference type="PANTHER" id="PTHR30606">
    <property type="entry name" value="LIPID A BIOSYNTHESIS LAUROYL ACYLTRANSFERASE"/>
    <property type="match status" value="1"/>
</dbReference>